<dbReference type="InterPro" id="IPR020546">
    <property type="entry name" value="ATP_synth_F1_dsu/esu_N"/>
</dbReference>
<keyword evidence="1" id="KW-0139">CF(1)</keyword>
<dbReference type="InterPro" id="IPR036771">
    <property type="entry name" value="ATPsynth_dsu/esu_N"/>
</dbReference>
<sequence>MAPLTLHVRINSPEKVIWEGEAEWVSSENTAVKFDILPMHSNFISVIEKKPIRVKSGGKEESYSFDRSVIYAHKNSVLIYTHI</sequence>
<dbReference type="AlphaFoldDB" id="A0A1F5YVZ2"/>
<evidence type="ECO:0000256" key="1">
    <source>
        <dbReference type="ARBA" id="ARBA00023196"/>
    </source>
</evidence>
<accession>A0A1F5YVZ2</accession>
<feature type="domain" description="ATP synthase F1 complex delta/epsilon subunit N-terminal" evidence="2">
    <location>
        <begin position="6"/>
        <end position="80"/>
    </location>
</feature>
<name>A0A1F5YVZ2_9BACT</name>
<evidence type="ECO:0000313" key="3">
    <source>
        <dbReference type="EMBL" id="OGG04368.1"/>
    </source>
</evidence>
<comment type="caution">
    <text evidence="3">The sequence shown here is derived from an EMBL/GenBank/DDBJ whole genome shotgun (WGS) entry which is preliminary data.</text>
</comment>
<dbReference type="GO" id="GO:0015986">
    <property type="term" value="P:proton motive force-driven ATP synthesis"/>
    <property type="evidence" value="ECO:0007669"/>
    <property type="project" value="InterPro"/>
</dbReference>
<proteinExistence type="predicted"/>
<protein>
    <recommendedName>
        <fullName evidence="2">ATP synthase F1 complex delta/epsilon subunit N-terminal domain-containing protein</fullName>
    </recommendedName>
</protein>
<gene>
    <name evidence="3" type="ORF">A2Z33_04295</name>
</gene>
<dbReference type="STRING" id="1798374.A2Z33_04295"/>
<dbReference type="SUPFAM" id="SSF51344">
    <property type="entry name" value="Epsilon subunit of F1F0-ATP synthase N-terminal domain"/>
    <property type="match status" value="1"/>
</dbReference>
<dbReference type="Gene3D" id="2.60.15.10">
    <property type="entry name" value="F0F1 ATP synthase delta/epsilon subunit, N-terminal"/>
    <property type="match status" value="1"/>
</dbReference>
<keyword evidence="1" id="KW-0066">ATP synthesis</keyword>
<organism evidence="3 4">
    <name type="scientific">Candidatus Gottesmanbacteria bacterium RBG_16_52_11</name>
    <dbReference type="NCBI Taxonomy" id="1798374"/>
    <lineage>
        <taxon>Bacteria</taxon>
        <taxon>Candidatus Gottesmaniibacteriota</taxon>
    </lineage>
</organism>
<dbReference type="Pfam" id="PF02823">
    <property type="entry name" value="ATP-synt_DE_N"/>
    <property type="match status" value="1"/>
</dbReference>
<evidence type="ECO:0000259" key="2">
    <source>
        <dbReference type="Pfam" id="PF02823"/>
    </source>
</evidence>
<evidence type="ECO:0000313" key="4">
    <source>
        <dbReference type="Proteomes" id="UP000178448"/>
    </source>
</evidence>
<reference evidence="3 4" key="1">
    <citation type="journal article" date="2016" name="Nat. Commun.">
        <title>Thousands of microbial genomes shed light on interconnected biogeochemical processes in an aquifer system.</title>
        <authorList>
            <person name="Anantharaman K."/>
            <person name="Brown C.T."/>
            <person name="Hug L.A."/>
            <person name="Sharon I."/>
            <person name="Castelle C.J."/>
            <person name="Probst A.J."/>
            <person name="Thomas B.C."/>
            <person name="Singh A."/>
            <person name="Wilkins M.J."/>
            <person name="Karaoz U."/>
            <person name="Brodie E.L."/>
            <person name="Williams K.H."/>
            <person name="Hubbard S.S."/>
            <person name="Banfield J.F."/>
        </authorList>
    </citation>
    <scope>NUCLEOTIDE SEQUENCE [LARGE SCALE GENOMIC DNA]</scope>
</reference>
<dbReference type="Proteomes" id="UP000178448">
    <property type="component" value="Unassembled WGS sequence"/>
</dbReference>
<dbReference type="GO" id="GO:0045259">
    <property type="term" value="C:proton-transporting ATP synthase complex"/>
    <property type="evidence" value="ECO:0007669"/>
    <property type="project" value="UniProtKB-KW"/>
</dbReference>
<dbReference type="EMBL" id="MFJD01000003">
    <property type="protein sequence ID" value="OGG04368.1"/>
    <property type="molecule type" value="Genomic_DNA"/>
</dbReference>